<dbReference type="AlphaFoldDB" id="A0A062IT43"/>
<organism evidence="2 3">
    <name type="scientific">Acinetobacter baumannii 21072</name>
    <dbReference type="NCBI Taxonomy" id="1310697"/>
    <lineage>
        <taxon>Bacteria</taxon>
        <taxon>Pseudomonadati</taxon>
        <taxon>Pseudomonadota</taxon>
        <taxon>Gammaproteobacteria</taxon>
        <taxon>Moraxellales</taxon>
        <taxon>Moraxellaceae</taxon>
        <taxon>Acinetobacter</taxon>
        <taxon>Acinetobacter calcoaceticus/baumannii complex</taxon>
    </lineage>
</organism>
<name>A0A062IT43_ACIBA</name>
<comment type="caution">
    <text evidence="2">The sequence shown here is derived from an EMBL/GenBank/DDBJ whole genome shotgun (WGS) entry which is preliminary data.</text>
</comment>
<reference evidence="2 3" key="1">
    <citation type="submission" date="2014-04" db="EMBL/GenBank/DDBJ databases">
        <title>Comparative genomics and transcriptomics to identify genetic mechanisms underlying the emergence of carbapenem resistant Acinetobacter baumannii (CRAb).</title>
        <authorList>
            <person name="Harris A.D."/>
            <person name="Johnson K.J."/>
            <person name="George J."/>
            <person name="Nadendla S."/>
            <person name="Daugherty S.C."/>
            <person name="Parankush S."/>
            <person name="Sadzewicz L."/>
            <person name="Tallon L."/>
            <person name="Sengamalay N."/>
            <person name="Hazen T.H."/>
            <person name="Rasko D.A."/>
        </authorList>
    </citation>
    <scope>NUCLEOTIDE SEQUENCE [LARGE SCALE GENOMIC DNA]</scope>
    <source>
        <strain evidence="2 3">21072</strain>
    </source>
</reference>
<evidence type="ECO:0000313" key="2">
    <source>
        <dbReference type="EMBL" id="KCY22980.1"/>
    </source>
</evidence>
<sequence length="102" mass="11664">MRDDQTKELEELTEKMTDDLIQIAYAASECGFETPEDRGNKVWLYKGLNQCASAISKVEQVLAYRRGTLPPSSSDEDTQKKHEQNLIKKAEAEAEKIRQRMS</sequence>
<dbReference type="EMBL" id="JMOD01000002">
    <property type="protein sequence ID" value="KCY22980.1"/>
    <property type="molecule type" value="Genomic_DNA"/>
</dbReference>
<protein>
    <submittedName>
        <fullName evidence="2">Uncharacterized protein</fullName>
    </submittedName>
</protein>
<gene>
    <name evidence="2" type="ORF">J596_0199</name>
</gene>
<dbReference type="RefSeq" id="WP_032035523.1">
    <property type="nucleotide sequence ID" value="NZ_JMOD01000002.1"/>
</dbReference>
<feature type="compositionally biased region" description="Basic and acidic residues" evidence="1">
    <location>
        <begin position="77"/>
        <end position="86"/>
    </location>
</feature>
<evidence type="ECO:0000256" key="1">
    <source>
        <dbReference type="SAM" id="MobiDB-lite"/>
    </source>
</evidence>
<accession>A0A062IT43</accession>
<evidence type="ECO:0000313" key="3">
    <source>
        <dbReference type="Proteomes" id="UP000027327"/>
    </source>
</evidence>
<proteinExistence type="predicted"/>
<dbReference type="PATRIC" id="fig|1310697.3.peg.186"/>
<feature type="region of interest" description="Disordered" evidence="1">
    <location>
        <begin position="66"/>
        <end position="86"/>
    </location>
</feature>
<dbReference type="Proteomes" id="UP000027327">
    <property type="component" value="Unassembled WGS sequence"/>
</dbReference>